<dbReference type="RefSeq" id="WP_324780839.1">
    <property type="nucleotide sequence ID" value="NZ_CP141769.1"/>
</dbReference>
<dbReference type="InterPro" id="IPR009078">
    <property type="entry name" value="Ferritin-like_SF"/>
</dbReference>
<gene>
    <name evidence="1" type="ORF">VA613_05420</name>
</gene>
<reference evidence="1 2" key="1">
    <citation type="submission" date="2023-12" db="EMBL/GenBank/DDBJ databases">
        <title>Thiobacillus sedimentum sp. nov., a chemolithoautotrophic sulfur-oxidizing bacterium isolated from freshwater sediment.</title>
        <authorList>
            <person name="Luo J."/>
            <person name="Dai C."/>
        </authorList>
    </citation>
    <scope>NUCLEOTIDE SEQUENCE [LARGE SCALE GENOMIC DNA]</scope>
    <source>
        <strain evidence="1 2">SCUT-2</strain>
    </source>
</reference>
<dbReference type="InterPro" id="IPR012347">
    <property type="entry name" value="Ferritin-like"/>
</dbReference>
<dbReference type="EMBL" id="CP141769">
    <property type="protein sequence ID" value="WRS40309.1"/>
    <property type="molecule type" value="Genomic_DNA"/>
</dbReference>
<organism evidence="1 2">
    <name type="scientific">Thiobacillus sedimenti</name>
    <dbReference type="NCBI Taxonomy" id="3110231"/>
    <lineage>
        <taxon>Bacteria</taxon>
        <taxon>Pseudomonadati</taxon>
        <taxon>Pseudomonadota</taxon>
        <taxon>Betaproteobacteria</taxon>
        <taxon>Nitrosomonadales</taxon>
        <taxon>Thiobacillaceae</taxon>
        <taxon>Thiobacillus</taxon>
    </lineage>
</organism>
<protein>
    <submittedName>
        <fullName evidence="1">Ferritin-like domain-containing protein</fullName>
    </submittedName>
</protein>
<dbReference type="SUPFAM" id="SSF47240">
    <property type="entry name" value="Ferritin-like"/>
    <property type="match status" value="1"/>
</dbReference>
<dbReference type="Pfam" id="PF13668">
    <property type="entry name" value="Ferritin_2"/>
    <property type="match status" value="1"/>
</dbReference>
<accession>A0ABZ1CM78</accession>
<dbReference type="CDD" id="cd00657">
    <property type="entry name" value="Ferritin_like"/>
    <property type="match status" value="1"/>
</dbReference>
<keyword evidence="2" id="KW-1185">Reference proteome</keyword>
<proteinExistence type="predicted"/>
<evidence type="ECO:0000313" key="1">
    <source>
        <dbReference type="EMBL" id="WRS40309.1"/>
    </source>
</evidence>
<dbReference type="Gene3D" id="1.20.1260.10">
    <property type="match status" value="1"/>
</dbReference>
<dbReference type="Proteomes" id="UP001334732">
    <property type="component" value="Chromosome"/>
</dbReference>
<evidence type="ECO:0000313" key="2">
    <source>
        <dbReference type="Proteomes" id="UP001334732"/>
    </source>
</evidence>
<sequence>MSSRIQVPSTSSAPVDDAPDLETRRSFLGKFGLVLSGAAIALLAGRDVLAKGAKSAGSDVTILNSALGAELEAIAAYQVGAESGLLQKPVLDLAVTFQGHHKAHADLLAKTIAKLGGKPVSAKEKYTFPVDTLKTQNDVLRFAAMLEKGAVSAYLGAVPIFDNRDLAKAAGSILGDEAMHWAILRNALGESPVPVAFMS</sequence>
<name>A0ABZ1CM78_9PROT</name>